<dbReference type="InterPro" id="IPR036397">
    <property type="entry name" value="RNaseH_sf"/>
</dbReference>
<protein>
    <recommendedName>
        <fullName evidence="11">Ribonuclease</fullName>
        <ecNumber evidence="11">3.1.26.4</ecNumber>
    </recommendedName>
</protein>
<dbReference type="InterPro" id="IPR024567">
    <property type="entry name" value="RNase_HII/HIII_dom"/>
</dbReference>
<dbReference type="CDD" id="cd07180">
    <property type="entry name" value="RNase_HII_archaea_like"/>
    <property type="match status" value="1"/>
</dbReference>
<dbReference type="GO" id="GO:0032299">
    <property type="term" value="C:ribonuclease H2 complex"/>
    <property type="evidence" value="ECO:0007669"/>
    <property type="project" value="TreeGrafter"/>
</dbReference>
<comment type="subcellular location">
    <subcellularLocation>
        <location evidence="4">Cytoplasm</location>
    </subcellularLocation>
</comment>
<dbReference type="InterPro" id="IPR001352">
    <property type="entry name" value="RNase_HII/HIII"/>
</dbReference>
<sequence>MINASFGVMRGCDIGVDEAGRGAVIGPLVVCALMVPEEDREDLVDIGADDSKKLSKKKRRLVATEIARLSDSRGWGIGEIVCSPSRIDRGMKTGNLNSLEVELFAEAINSATQSNGQCRILLDACDVNAPRFGKSVESALGAEWEGCRIVSEHGMDGEDIVVGAASIIAKFRRDSEVERLAKNLSIELGSGYPSDPLSRAAVRKLSTGYLPHECLRWSWSTVSDVWTELHRRPVPTRDAGATHPVQSSLEDWNQQEW</sequence>
<feature type="region of interest" description="Disordered" evidence="12">
    <location>
        <begin position="235"/>
        <end position="257"/>
    </location>
</feature>
<dbReference type="Gene3D" id="1.10.10.460">
    <property type="entry name" value="Ribonuclease hii. Domain 2"/>
    <property type="match status" value="1"/>
</dbReference>
<dbReference type="GO" id="GO:0003723">
    <property type="term" value="F:RNA binding"/>
    <property type="evidence" value="ECO:0007669"/>
    <property type="project" value="UniProtKB-UniRule"/>
</dbReference>
<dbReference type="NCBIfam" id="TIGR00729">
    <property type="entry name" value="ribonuclease HII"/>
    <property type="match status" value="1"/>
</dbReference>
<evidence type="ECO:0000256" key="12">
    <source>
        <dbReference type="SAM" id="MobiDB-lite"/>
    </source>
</evidence>
<comment type="function">
    <text evidence="3 11">Endonuclease that specifically degrades the RNA of RNA-DNA hybrids.</text>
</comment>
<feature type="binding site" evidence="10">
    <location>
        <position position="17"/>
    </location>
    <ligand>
        <name>a divalent metal cation</name>
        <dbReference type="ChEBI" id="CHEBI:60240"/>
    </ligand>
</feature>
<proteinExistence type="inferred from homology"/>
<feature type="binding site" evidence="10">
    <location>
        <position position="18"/>
    </location>
    <ligand>
        <name>a divalent metal cation</name>
        <dbReference type="ChEBI" id="CHEBI:60240"/>
    </ligand>
</feature>
<evidence type="ECO:0000256" key="7">
    <source>
        <dbReference type="ARBA" id="ARBA00022723"/>
    </source>
</evidence>
<dbReference type="GO" id="GO:0046872">
    <property type="term" value="F:metal ion binding"/>
    <property type="evidence" value="ECO:0007669"/>
    <property type="project" value="UniProtKB-KW"/>
</dbReference>
<evidence type="ECO:0000256" key="1">
    <source>
        <dbReference type="ARBA" id="ARBA00000077"/>
    </source>
</evidence>
<keyword evidence="6 10" id="KW-0540">Nuclease</keyword>
<dbReference type="InterPro" id="IPR023160">
    <property type="entry name" value="RNase_HII_hlx-loop-hlx_cap_dom"/>
</dbReference>
<evidence type="ECO:0000256" key="10">
    <source>
        <dbReference type="PROSITE-ProRule" id="PRU01319"/>
    </source>
</evidence>
<evidence type="ECO:0000256" key="4">
    <source>
        <dbReference type="ARBA" id="ARBA00004496"/>
    </source>
</evidence>
<dbReference type="PANTHER" id="PTHR10954">
    <property type="entry name" value="RIBONUCLEASE H2 SUBUNIT A"/>
    <property type="match status" value="1"/>
</dbReference>
<feature type="compositionally biased region" description="Polar residues" evidence="12">
    <location>
        <begin position="244"/>
        <end position="257"/>
    </location>
</feature>
<dbReference type="GO" id="GO:0006298">
    <property type="term" value="P:mismatch repair"/>
    <property type="evidence" value="ECO:0007669"/>
    <property type="project" value="TreeGrafter"/>
</dbReference>
<evidence type="ECO:0000313" key="14">
    <source>
        <dbReference type="EMBL" id="AIE93023.1"/>
    </source>
</evidence>
<dbReference type="InterPro" id="IPR012337">
    <property type="entry name" value="RNaseH-like_sf"/>
</dbReference>
<comment type="cofactor">
    <cofactor evidence="2">
        <name>Mg(2+)</name>
        <dbReference type="ChEBI" id="CHEBI:18420"/>
    </cofactor>
</comment>
<dbReference type="SUPFAM" id="SSF53098">
    <property type="entry name" value="Ribonuclease H-like"/>
    <property type="match status" value="1"/>
</dbReference>
<keyword evidence="8 10" id="KW-0255">Endonuclease</keyword>
<comment type="catalytic activity">
    <reaction evidence="1 10 11">
        <text>Endonucleolytic cleavage to 5'-phosphomonoester.</text>
        <dbReference type="EC" id="3.1.26.4"/>
    </reaction>
</comment>
<dbReference type="GO" id="GO:0004523">
    <property type="term" value="F:RNA-DNA hybrid ribonuclease activity"/>
    <property type="evidence" value="ECO:0007669"/>
    <property type="project" value="UniProtKB-UniRule"/>
</dbReference>
<keyword evidence="9 10" id="KW-0378">Hydrolase</keyword>
<evidence type="ECO:0000259" key="13">
    <source>
        <dbReference type="PROSITE" id="PS51975"/>
    </source>
</evidence>
<dbReference type="EMBL" id="KF900384">
    <property type="protein sequence ID" value="AIE93023.1"/>
    <property type="molecule type" value="Genomic_DNA"/>
</dbReference>
<keyword evidence="5" id="KW-0963">Cytoplasm</keyword>
<dbReference type="PANTHER" id="PTHR10954:SF23">
    <property type="entry name" value="RIBONUCLEASE"/>
    <property type="match status" value="1"/>
</dbReference>
<dbReference type="AlphaFoldDB" id="A0A075FP76"/>
<organism evidence="14">
    <name type="scientific">uncultured marine group II/III euryarchaeote AD1000_31_D05</name>
    <dbReference type="NCBI Taxonomy" id="1457753"/>
    <lineage>
        <taxon>Archaea</taxon>
        <taxon>Methanobacteriati</taxon>
        <taxon>Methanobacteriota</taxon>
        <taxon>environmental samples</taxon>
    </lineage>
</organism>
<evidence type="ECO:0000256" key="3">
    <source>
        <dbReference type="ARBA" id="ARBA00004065"/>
    </source>
</evidence>
<comment type="similarity">
    <text evidence="11">Belongs to the RNase HII family.</text>
</comment>
<dbReference type="PROSITE" id="PS51975">
    <property type="entry name" value="RNASE_H_2"/>
    <property type="match status" value="1"/>
</dbReference>
<gene>
    <name evidence="14" type="primary">rnhB</name>
</gene>
<name>A0A075FP76_9EURY</name>
<evidence type="ECO:0000256" key="6">
    <source>
        <dbReference type="ARBA" id="ARBA00022722"/>
    </source>
</evidence>
<dbReference type="Pfam" id="PF01351">
    <property type="entry name" value="RNase_HII"/>
    <property type="match status" value="1"/>
</dbReference>
<dbReference type="Gene3D" id="3.30.420.10">
    <property type="entry name" value="Ribonuclease H-like superfamily/Ribonuclease H"/>
    <property type="match status" value="1"/>
</dbReference>
<comment type="cofactor">
    <cofactor evidence="10">
        <name>Mn(2+)</name>
        <dbReference type="ChEBI" id="CHEBI:29035"/>
    </cofactor>
    <cofactor evidence="10">
        <name>Mg(2+)</name>
        <dbReference type="ChEBI" id="CHEBI:18420"/>
    </cofactor>
    <text evidence="10">Manganese or magnesium. Binds 1 divalent metal ion per monomer in the absence of substrate. May bind a second metal ion after substrate binding.</text>
</comment>
<dbReference type="InterPro" id="IPR004649">
    <property type="entry name" value="RNase_H2_suA"/>
</dbReference>
<dbReference type="GO" id="GO:0043137">
    <property type="term" value="P:DNA replication, removal of RNA primer"/>
    <property type="evidence" value="ECO:0007669"/>
    <property type="project" value="TreeGrafter"/>
</dbReference>
<evidence type="ECO:0000256" key="9">
    <source>
        <dbReference type="ARBA" id="ARBA00022801"/>
    </source>
</evidence>
<feature type="binding site" evidence="10">
    <location>
        <position position="123"/>
    </location>
    <ligand>
        <name>a divalent metal cation</name>
        <dbReference type="ChEBI" id="CHEBI:60240"/>
    </ligand>
</feature>
<reference evidence="14" key="1">
    <citation type="journal article" date="2014" name="Genome Biol. Evol.">
        <title>Pangenome evidence for extensive interdomain horizontal transfer affecting lineage core and shell genes in uncultured planktonic thaumarchaeota and euryarchaeota.</title>
        <authorList>
            <person name="Deschamps P."/>
            <person name="Zivanovic Y."/>
            <person name="Moreira D."/>
            <person name="Rodriguez-Valera F."/>
            <person name="Lopez-Garcia P."/>
        </authorList>
    </citation>
    <scope>NUCLEOTIDE SEQUENCE</scope>
</reference>
<evidence type="ECO:0000256" key="5">
    <source>
        <dbReference type="ARBA" id="ARBA00022490"/>
    </source>
</evidence>
<dbReference type="EC" id="3.1.26.4" evidence="11"/>
<feature type="domain" description="RNase H type-2" evidence="13">
    <location>
        <begin position="11"/>
        <end position="231"/>
    </location>
</feature>
<dbReference type="GO" id="GO:0005737">
    <property type="term" value="C:cytoplasm"/>
    <property type="evidence" value="ECO:0007669"/>
    <property type="project" value="UniProtKB-SubCell"/>
</dbReference>
<evidence type="ECO:0000256" key="2">
    <source>
        <dbReference type="ARBA" id="ARBA00001946"/>
    </source>
</evidence>
<evidence type="ECO:0000256" key="11">
    <source>
        <dbReference type="RuleBase" id="RU003515"/>
    </source>
</evidence>
<accession>A0A075FP76</accession>
<keyword evidence="7 10" id="KW-0479">Metal-binding</keyword>
<evidence type="ECO:0000256" key="8">
    <source>
        <dbReference type="ARBA" id="ARBA00022759"/>
    </source>
</evidence>